<evidence type="ECO:0000313" key="2">
    <source>
        <dbReference type="Proteomes" id="UP000182272"/>
    </source>
</evidence>
<gene>
    <name evidence="1" type="ORF">SAMN05216581_4822</name>
</gene>
<proteinExistence type="predicted"/>
<dbReference type="AlphaFoldDB" id="A0A1H6PC89"/>
<dbReference type="Proteomes" id="UP000182272">
    <property type="component" value="Chromosome I"/>
</dbReference>
<sequence length="65" mass="7199">MTRFNVTFAVDDMDGLAVMVFLKPQNSQLDYHIHAWQKLTGSVTATCSHSLKTGSRASRYSAGCF</sequence>
<protein>
    <submittedName>
        <fullName evidence="1">Uncharacterized protein</fullName>
    </submittedName>
</protein>
<organism evidence="1 2">
    <name type="scientific">Pseudomonas asplenii</name>
    <dbReference type="NCBI Taxonomy" id="53407"/>
    <lineage>
        <taxon>Bacteria</taxon>
        <taxon>Pseudomonadati</taxon>
        <taxon>Pseudomonadota</taxon>
        <taxon>Gammaproteobacteria</taxon>
        <taxon>Pseudomonadales</taxon>
        <taxon>Pseudomonadaceae</taxon>
        <taxon>Pseudomonas</taxon>
    </lineage>
</organism>
<name>A0A1H6PC89_9PSED</name>
<accession>A0A1H6PC89</accession>
<dbReference type="EMBL" id="LT629972">
    <property type="protein sequence ID" value="SEI22483.1"/>
    <property type="molecule type" value="Genomic_DNA"/>
</dbReference>
<reference evidence="1 2" key="1">
    <citation type="submission" date="2016-10" db="EMBL/GenBank/DDBJ databases">
        <authorList>
            <person name="de Groot N.N."/>
        </authorList>
    </citation>
    <scope>NUCLEOTIDE SEQUENCE [LARGE SCALE GENOMIC DNA]</scope>
    <source>
        <strain evidence="1 2">LMG 2158</strain>
    </source>
</reference>
<evidence type="ECO:0000313" key="1">
    <source>
        <dbReference type="EMBL" id="SEI22483.1"/>
    </source>
</evidence>
<dbReference type="OrthoDB" id="8708102at2"/>